<accession>A0A2N5ZH41</accession>
<dbReference type="Proteomes" id="UP000234857">
    <property type="component" value="Unassembled WGS sequence"/>
</dbReference>
<evidence type="ECO:0000256" key="1">
    <source>
        <dbReference type="SAM" id="Phobius"/>
    </source>
</evidence>
<keyword evidence="1" id="KW-0812">Transmembrane</keyword>
<keyword evidence="1" id="KW-1133">Transmembrane helix</keyword>
<evidence type="ECO:0000313" key="2">
    <source>
        <dbReference type="EMBL" id="PLX18005.1"/>
    </source>
</evidence>
<dbReference type="Gene3D" id="3.40.630.40">
    <property type="entry name" value="Zn-dependent exopeptidases"/>
    <property type="match status" value="1"/>
</dbReference>
<name>A0A2N5ZH41_MUIH1</name>
<feature type="transmembrane region" description="Helical" evidence="1">
    <location>
        <begin position="5"/>
        <end position="24"/>
    </location>
</feature>
<proteinExistence type="predicted"/>
<evidence type="ECO:0000313" key="3">
    <source>
        <dbReference type="Proteomes" id="UP000234857"/>
    </source>
</evidence>
<sequence>MLKKIFKLFLDLVIFSIVIFYFSYSGLQKEKNVIKICIDPGHGGIPEYGDKDSGDRWCSERKKYLSWYNFGGDTEKIKERDYVLKLGKLLKKDILKLNTKEGKEEAISFLKKHKINILESHDKEMIFKPYLTRDRSADLKDKSPDVNCFYRMFDSPKDPANKDYTMEKGRLSRINDFSPQLTISLHLNFVRAESFSGMSAIFAPSYDEFAYILKNREDQDKVEEMDIVRYWNFPYKKYENGQWMINDSSTYFTGKRLDGTFIGKRNTMLSWSYNKDFEDHDQPSKFKGDYWDRERSVYERYRRKGGPEGMGGDNLFFSSELLRWVSYLMKKEDSQEIEIRDPAASDWSICLFNNSVTAGLELGNIFSTKDQTFLLENMDKISRYLSYGIYAILNGSKLEEVDYKYVPSGKKLDLFKYGEYFENSRESDGRQK</sequence>
<protein>
    <submittedName>
        <fullName evidence="2">Uncharacterized protein</fullName>
    </submittedName>
</protein>
<comment type="caution">
    <text evidence="2">The sequence shown here is derived from an EMBL/GenBank/DDBJ whole genome shotgun (WGS) entry which is preliminary data.</text>
</comment>
<gene>
    <name evidence="2" type="ORF">C0601_05855</name>
</gene>
<dbReference type="AlphaFoldDB" id="A0A2N5ZH41"/>
<organism evidence="2 3">
    <name type="scientific">Muiribacterium halophilum</name>
    <dbReference type="NCBI Taxonomy" id="2053465"/>
    <lineage>
        <taxon>Bacteria</taxon>
        <taxon>Candidatus Muiribacteriota</taxon>
        <taxon>Candidatus Muiribacteriia</taxon>
        <taxon>Candidatus Muiribacteriales</taxon>
        <taxon>Candidatus Muiribacteriaceae</taxon>
        <taxon>Candidatus Muiribacterium</taxon>
    </lineage>
</organism>
<reference evidence="2 3" key="1">
    <citation type="submission" date="2017-11" db="EMBL/GenBank/DDBJ databases">
        <title>Genome-resolved metagenomics identifies genetic mobility, metabolic interactions, and unexpected diversity in perchlorate-reducing communities.</title>
        <authorList>
            <person name="Barnum T.P."/>
            <person name="Figueroa I.A."/>
            <person name="Carlstrom C.I."/>
            <person name="Lucas L.N."/>
            <person name="Engelbrektson A.L."/>
            <person name="Coates J.D."/>
        </authorList>
    </citation>
    <scope>NUCLEOTIDE SEQUENCE [LARGE SCALE GENOMIC DNA]</scope>
    <source>
        <strain evidence="2">BM706</strain>
    </source>
</reference>
<keyword evidence="1" id="KW-0472">Membrane</keyword>
<dbReference type="EMBL" id="PKTG01000075">
    <property type="protein sequence ID" value="PLX18005.1"/>
    <property type="molecule type" value="Genomic_DNA"/>
</dbReference>